<sequence length="75" mass="8084">MDAMTTGRDVPTPIRLRFQMVMAALMVLLGAVGLFGSYWTGSLLAIALGAVLGVATWRQLRRLGSPGGYRSSRKD</sequence>
<keyword evidence="1" id="KW-1133">Transmembrane helix</keyword>
<dbReference type="EMBL" id="BOON01000019">
    <property type="protein sequence ID" value="GII22749.1"/>
    <property type="molecule type" value="Genomic_DNA"/>
</dbReference>
<gene>
    <name evidence="2" type="ORF">Pme01_23460</name>
</gene>
<evidence type="ECO:0000313" key="2">
    <source>
        <dbReference type="EMBL" id="GII22749.1"/>
    </source>
</evidence>
<evidence type="ECO:0000256" key="1">
    <source>
        <dbReference type="SAM" id="Phobius"/>
    </source>
</evidence>
<evidence type="ECO:0000313" key="3">
    <source>
        <dbReference type="Proteomes" id="UP000599074"/>
    </source>
</evidence>
<keyword evidence="1" id="KW-0812">Transmembrane</keyword>
<accession>A0A8J3TAH5</accession>
<proteinExistence type="predicted"/>
<keyword evidence="1" id="KW-0472">Membrane</keyword>
<reference evidence="2" key="1">
    <citation type="submission" date="2021-01" db="EMBL/GenBank/DDBJ databases">
        <title>Whole genome shotgun sequence of Planosporangium mesophilum NBRC 109066.</title>
        <authorList>
            <person name="Komaki H."/>
            <person name="Tamura T."/>
        </authorList>
    </citation>
    <scope>NUCLEOTIDE SEQUENCE</scope>
    <source>
        <strain evidence="2">NBRC 109066</strain>
    </source>
</reference>
<dbReference type="Proteomes" id="UP000599074">
    <property type="component" value="Unassembled WGS sequence"/>
</dbReference>
<dbReference type="AlphaFoldDB" id="A0A8J3TAH5"/>
<name>A0A8J3TAH5_9ACTN</name>
<protein>
    <submittedName>
        <fullName evidence="2">Uncharacterized protein</fullName>
    </submittedName>
</protein>
<feature type="transmembrane region" description="Helical" evidence="1">
    <location>
        <begin position="20"/>
        <end position="37"/>
    </location>
</feature>
<comment type="caution">
    <text evidence="2">The sequence shown here is derived from an EMBL/GenBank/DDBJ whole genome shotgun (WGS) entry which is preliminary data.</text>
</comment>
<keyword evidence="3" id="KW-1185">Reference proteome</keyword>
<organism evidence="2 3">
    <name type="scientific">Planosporangium mesophilum</name>
    <dbReference type="NCBI Taxonomy" id="689768"/>
    <lineage>
        <taxon>Bacteria</taxon>
        <taxon>Bacillati</taxon>
        <taxon>Actinomycetota</taxon>
        <taxon>Actinomycetes</taxon>
        <taxon>Micromonosporales</taxon>
        <taxon>Micromonosporaceae</taxon>
        <taxon>Planosporangium</taxon>
    </lineage>
</organism>